<dbReference type="AlphaFoldDB" id="A0A9E2BG42"/>
<gene>
    <name evidence="2" type="ORF">DDT42_00817</name>
</gene>
<organism evidence="2 3">
    <name type="scientific">Psychracetigena formicireducens</name>
    <dbReference type="NCBI Taxonomy" id="2986056"/>
    <lineage>
        <taxon>Bacteria</taxon>
        <taxon>Bacillati</taxon>
        <taxon>Candidatus Lithacetigenota</taxon>
        <taxon>Candidatus Psychracetigena</taxon>
    </lineage>
</organism>
<dbReference type="InterPro" id="IPR006118">
    <property type="entry name" value="Recombinase_CS"/>
</dbReference>
<comment type="caution">
    <text evidence="2">The sequence shown here is derived from an EMBL/GenBank/DDBJ whole genome shotgun (WGS) entry which is preliminary data.</text>
</comment>
<sequence>MNEKLRIAIYVRVSTEDQAKGRKCFIDSNDTFRGSEDIQA</sequence>
<dbReference type="Proteomes" id="UP000811545">
    <property type="component" value="Unassembled WGS sequence"/>
</dbReference>
<evidence type="ECO:0000256" key="1">
    <source>
        <dbReference type="PROSITE-ProRule" id="PRU10137"/>
    </source>
</evidence>
<evidence type="ECO:0000313" key="2">
    <source>
        <dbReference type="EMBL" id="MBT9144961.1"/>
    </source>
</evidence>
<evidence type="ECO:0000313" key="3">
    <source>
        <dbReference type="Proteomes" id="UP000811545"/>
    </source>
</evidence>
<name>A0A9E2BG42_PSYF1</name>
<accession>A0A9E2BG42</accession>
<reference evidence="2 3" key="1">
    <citation type="journal article" date="2021" name="bioRxiv">
        <title>Unique metabolic strategies in Hadean analogues reveal hints for primordial physiology.</title>
        <authorList>
            <person name="Nobu M.K."/>
            <person name="Nakai R."/>
            <person name="Tamazawa S."/>
            <person name="Mori H."/>
            <person name="Toyoda A."/>
            <person name="Ijiri A."/>
            <person name="Suzuki S."/>
            <person name="Kurokawa K."/>
            <person name="Kamagata Y."/>
            <person name="Tamaki H."/>
        </authorList>
    </citation>
    <scope>NUCLEOTIDE SEQUENCE [LARGE SCALE GENOMIC DNA]</scope>
    <source>
        <strain evidence="2">BS525</strain>
    </source>
</reference>
<evidence type="ECO:0008006" key="4">
    <source>
        <dbReference type="Google" id="ProtNLM"/>
    </source>
</evidence>
<dbReference type="PROSITE" id="PS00397">
    <property type="entry name" value="RECOMBINASES_1"/>
    <property type="match status" value="1"/>
</dbReference>
<dbReference type="GO" id="GO:0000150">
    <property type="term" value="F:DNA strand exchange activity"/>
    <property type="evidence" value="ECO:0007669"/>
    <property type="project" value="InterPro"/>
</dbReference>
<feature type="active site" description="O-(5'-phospho-DNA)-serine intermediate" evidence="1">
    <location>
        <position position="14"/>
    </location>
</feature>
<protein>
    <recommendedName>
        <fullName evidence="4">Resolvase/invertase-type recombinase catalytic domain-containing protein</fullName>
    </recommendedName>
</protein>
<dbReference type="EMBL" id="QLTW01000034">
    <property type="protein sequence ID" value="MBT9144961.1"/>
    <property type="molecule type" value="Genomic_DNA"/>
</dbReference>
<proteinExistence type="predicted"/>